<dbReference type="AlphaFoldDB" id="N4X9T0"/>
<name>N4X9T0_COCH4</name>
<sequence length="66" mass="7647">MGLSIVRKKRDVDDEKRRSCNNIAHIARKERRLCGTTLDWKRSCKDECITVLYGACYSSPPSRVME</sequence>
<dbReference type="EMBL" id="KB733445">
    <property type="protein sequence ID" value="ENI09784.1"/>
    <property type="molecule type" value="Genomic_DNA"/>
</dbReference>
<organism evidence="1 2">
    <name type="scientific">Cochliobolus heterostrophus (strain C4 / ATCC 48331 / race T)</name>
    <name type="common">Southern corn leaf blight fungus</name>
    <name type="synonym">Bipolaris maydis</name>
    <dbReference type="NCBI Taxonomy" id="665024"/>
    <lineage>
        <taxon>Eukaryota</taxon>
        <taxon>Fungi</taxon>
        <taxon>Dikarya</taxon>
        <taxon>Ascomycota</taxon>
        <taxon>Pezizomycotina</taxon>
        <taxon>Dothideomycetes</taxon>
        <taxon>Pleosporomycetidae</taxon>
        <taxon>Pleosporales</taxon>
        <taxon>Pleosporineae</taxon>
        <taxon>Pleosporaceae</taxon>
        <taxon>Bipolaris</taxon>
    </lineage>
</organism>
<gene>
    <name evidence="1" type="ORF">COCC4DRAFT_29719</name>
</gene>
<dbReference type="Proteomes" id="UP000012338">
    <property type="component" value="Unassembled WGS sequence"/>
</dbReference>
<dbReference type="HOGENOM" id="CLU_2831013_0_0_1"/>
<reference evidence="1 2" key="1">
    <citation type="journal article" date="2012" name="PLoS Pathog.">
        <title>Diverse lifestyles and strategies of plant pathogenesis encoded in the genomes of eighteen Dothideomycetes fungi.</title>
        <authorList>
            <person name="Ohm R.A."/>
            <person name="Feau N."/>
            <person name="Henrissat B."/>
            <person name="Schoch C.L."/>
            <person name="Horwitz B.A."/>
            <person name="Barry K.W."/>
            <person name="Condon B.J."/>
            <person name="Copeland A.C."/>
            <person name="Dhillon B."/>
            <person name="Glaser F."/>
            <person name="Hesse C.N."/>
            <person name="Kosti I."/>
            <person name="LaButti K."/>
            <person name="Lindquist E.A."/>
            <person name="Lucas S."/>
            <person name="Salamov A.A."/>
            <person name="Bradshaw R.E."/>
            <person name="Ciuffetti L."/>
            <person name="Hamelin R.C."/>
            <person name="Kema G.H.J."/>
            <person name="Lawrence C."/>
            <person name="Scott J.A."/>
            <person name="Spatafora J.W."/>
            <person name="Turgeon B.G."/>
            <person name="de Wit P.J.G.M."/>
            <person name="Zhong S."/>
            <person name="Goodwin S.B."/>
            <person name="Grigoriev I.V."/>
        </authorList>
    </citation>
    <scope>NUCLEOTIDE SEQUENCE [LARGE SCALE GENOMIC DNA]</scope>
    <source>
        <strain evidence="2">C4 / ATCC 48331 / race T</strain>
    </source>
</reference>
<reference evidence="2" key="2">
    <citation type="journal article" date="2013" name="PLoS Genet.">
        <title>Comparative genome structure, secondary metabolite, and effector coding capacity across Cochliobolus pathogens.</title>
        <authorList>
            <person name="Condon B.J."/>
            <person name="Leng Y."/>
            <person name="Wu D."/>
            <person name="Bushley K.E."/>
            <person name="Ohm R.A."/>
            <person name="Otillar R."/>
            <person name="Martin J."/>
            <person name="Schackwitz W."/>
            <person name="Grimwood J."/>
            <person name="MohdZainudin N."/>
            <person name="Xue C."/>
            <person name="Wang R."/>
            <person name="Manning V.A."/>
            <person name="Dhillon B."/>
            <person name="Tu Z.J."/>
            <person name="Steffenson B.J."/>
            <person name="Salamov A."/>
            <person name="Sun H."/>
            <person name="Lowry S."/>
            <person name="LaButti K."/>
            <person name="Han J."/>
            <person name="Copeland A."/>
            <person name="Lindquist E."/>
            <person name="Barry K."/>
            <person name="Schmutz J."/>
            <person name="Baker S.E."/>
            <person name="Ciuffetti L.M."/>
            <person name="Grigoriev I.V."/>
            <person name="Zhong S."/>
            <person name="Turgeon B.G."/>
        </authorList>
    </citation>
    <scope>NUCLEOTIDE SEQUENCE [LARGE SCALE GENOMIC DNA]</scope>
    <source>
        <strain evidence="2">C4 / ATCC 48331 / race T</strain>
    </source>
</reference>
<evidence type="ECO:0000313" key="1">
    <source>
        <dbReference type="EMBL" id="ENI09784.1"/>
    </source>
</evidence>
<proteinExistence type="predicted"/>
<accession>N4X9T0</accession>
<keyword evidence="2" id="KW-1185">Reference proteome</keyword>
<protein>
    <submittedName>
        <fullName evidence="1">Uncharacterized protein</fullName>
    </submittedName>
</protein>
<evidence type="ECO:0000313" key="2">
    <source>
        <dbReference type="Proteomes" id="UP000012338"/>
    </source>
</evidence>